<dbReference type="InterPro" id="IPR008456">
    <property type="entry name" value="Collagen-bd_dom"/>
</dbReference>
<name>A0AAW9IV59_CLOPF</name>
<evidence type="ECO:0000313" key="2">
    <source>
        <dbReference type="EMBL" id="MDZ5010162.1"/>
    </source>
</evidence>
<evidence type="ECO:0000259" key="1">
    <source>
        <dbReference type="Pfam" id="PF05737"/>
    </source>
</evidence>
<dbReference type="SUPFAM" id="SSF49401">
    <property type="entry name" value="Bacterial adhesins"/>
    <property type="match status" value="2"/>
</dbReference>
<comment type="caution">
    <text evidence="2">The sequence shown here is derived from an EMBL/GenBank/DDBJ whole genome shotgun (WGS) entry which is preliminary data.</text>
</comment>
<dbReference type="RefSeq" id="WP_322382052.1">
    <property type="nucleotide sequence ID" value="NZ_WNVM01000098.1"/>
</dbReference>
<proteinExistence type="predicted"/>
<feature type="non-terminal residue" evidence="2">
    <location>
        <position position="1"/>
    </location>
</feature>
<protein>
    <recommendedName>
        <fullName evidence="1">Collagen binding domain-containing protein</fullName>
    </recommendedName>
</protein>
<evidence type="ECO:0000313" key="3">
    <source>
        <dbReference type="Proteomes" id="UP001292368"/>
    </source>
</evidence>
<reference evidence="2" key="1">
    <citation type="submission" date="2019-11" db="EMBL/GenBank/DDBJ databases">
        <title>Characterization of Clostridium perfringens isolates from swine manure treated agricultural soils.</title>
        <authorList>
            <person name="Wushke S.T."/>
        </authorList>
    </citation>
    <scope>NUCLEOTIDE SEQUENCE</scope>
    <source>
        <strain evidence="2">V2</strain>
    </source>
</reference>
<dbReference type="InterPro" id="IPR047589">
    <property type="entry name" value="DUF11_rpt"/>
</dbReference>
<dbReference type="Pfam" id="PF05737">
    <property type="entry name" value="Collagen_bind"/>
    <property type="match status" value="1"/>
</dbReference>
<dbReference type="InterPro" id="IPR008966">
    <property type="entry name" value="Adhesion_dom_sf"/>
</dbReference>
<gene>
    <name evidence="2" type="ORF">GNF77_14850</name>
</gene>
<dbReference type="EMBL" id="WNVM01000098">
    <property type="protein sequence ID" value="MDZ5010162.1"/>
    <property type="molecule type" value="Genomic_DNA"/>
</dbReference>
<dbReference type="AlphaFoldDB" id="A0AAW9IV59"/>
<feature type="non-terminal residue" evidence="2">
    <location>
        <position position="231"/>
    </location>
</feature>
<accession>A0AAW9IV59</accession>
<dbReference type="Gene3D" id="2.60.40.740">
    <property type="match status" value="2"/>
</dbReference>
<dbReference type="GO" id="GO:0005518">
    <property type="term" value="F:collagen binding"/>
    <property type="evidence" value="ECO:0007669"/>
    <property type="project" value="InterPro"/>
</dbReference>
<dbReference type="Proteomes" id="UP001292368">
    <property type="component" value="Unassembled WGS sequence"/>
</dbReference>
<organism evidence="2 3">
    <name type="scientific">Clostridium perfringens</name>
    <dbReference type="NCBI Taxonomy" id="1502"/>
    <lineage>
        <taxon>Bacteria</taxon>
        <taxon>Bacillati</taxon>
        <taxon>Bacillota</taxon>
        <taxon>Clostridia</taxon>
        <taxon>Eubacteriales</taxon>
        <taxon>Clostridiaceae</taxon>
        <taxon>Clostridium</taxon>
    </lineage>
</organism>
<feature type="domain" description="Collagen binding" evidence="1">
    <location>
        <begin position="145"/>
        <end position="213"/>
    </location>
</feature>
<sequence>SNTAYVTVTTDYIDKSGKYVEIRNQDGTVTRRIEWTINVNNNGLTLTNPKITDNIPVGLKLTDGSFKVNGQPTSGYVYNNNVLEYTFPGTVDKPQVITFSTDIIDKEAHESNDWKVYTNTASISGNGINGEPSANSNEVGVPSYVIEKSGIEYDPSTHHIKWQIIVNRNMINIENAVITDNIPMGQKYVEGSATIDGGADINGFTYIPANKDDKEKTGTLKYEFKGPINKY</sequence>
<dbReference type="NCBIfam" id="TIGR01451">
    <property type="entry name" value="B_ant_repeat"/>
    <property type="match status" value="2"/>
</dbReference>